<keyword evidence="3" id="KW-1185">Reference proteome</keyword>
<dbReference type="Proteomes" id="UP001213799">
    <property type="component" value="Unassembled WGS sequence"/>
</dbReference>
<reference evidence="2" key="2">
    <citation type="submission" date="2023-01" db="EMBL/GenBank/DDBJ databases">
        <authorList>
            <person name="Petersen C."/>
        </authorList>
    </citation>
    <scope>NUCLEOTIDE SEQUENCE</scope>
    <source>
        <strain evidence="2">IBT 12815</strain>
    </source>
</reference>
<feature type="compositionally biased region" description="Basic and acidic residues" evidence="1">
    <location>
        <begin position="178"/>
        <end position="193"/>
    </location>
</feature>
<name>A0AAD6DSV8_9EURO</name>
<proteinExistence type="predicted"/>
<evidence type="ECO:0000313" key="3">
    <source>
        <dbReference type="Proteomes" id="UP001213799"/>
    </source>
</evidence>
<accession>A0AAD6DSV8</accession>
<dbReference type="AlphaFoldDB" id="A0AAD6DSV8"/>
<sequence>MGTERVLSGISLFPLPQPQLRYNGKPIRNSKKIISTLGKIVDHSKTIDGKCSLCCSAFHYSHLLAVCVRDGCFQQMCANYLVGWYMYNSAGRVVNTTVLGCPFCRRYPTLPLVAKYWPSTQSVKDFARAVLDNGKFIYAWCCEGDTAKVVIKRSCMLGEPLELTGGVCDQCHEKTKSERRRIGEGGADIKDSYYDEDDA</sequence>
<organism evidence="2 3">
    <name type="scientific">Penicillium hordei</name>
    <dbReference type="NCBI Taxonomy" id="40994"/>
    <lineage>
        <taxon>Eukaryota</taxon>
        <taxon>Fungi</taxon>
        <taxon>Dikarya</taxon>
        <taxon>Ascomycota</taxon>
        <taxon>Pezizomycotina</taxon>
        <taxon>Eurotiomycetes</taxon>
        <taxon>Eurotiomycetidae</taxon>
        <taxon>Eurotiales</taxon>
        <taxon>Aspergillaceae</taxon>
        <taxon>Penicillium</taxon>
    </lineage>
</organism>
<comment type="caution">
    <text evidence="2">The sequence shown here is derived from an EMBL/GenBank/DDBJ whole genome shotgun (WGS) entry which is preliminary data.</text>
</comment>
<gene>
    <name evidence="2" type="ORF">N7537_009445</name>
</gene>
<dbReference type="EMBL" id="JAQJAE010000005">
    <property type="protein sequence ID" value="KAJ5592541.1"/>
    <property type="molecule type" value="Genomic_DNA"/>
</dbReference>
<evidence type="ECO:0000256" key="1">
    <source>
        <dbReference type="SAM" id="MobiDB-lite"/>
    </source>
</evidence>
<evidence type="ECO:0000313" key="2">
    <source>
        <dbReference type="EMBL" id="KAJ5592541.1"/>
    </source>
</evidence>
<dbReference type="GeneID" id="81590741"/>
<feature type="region of interest" description="Disordered" evidence="1">
    <location>
        <begin position="178"/>
        <end position="199"/>
    </location>
</feature>
<dbReference type="RefSeq" id="XP_056749167.1">
    <property type="nucleotide sequence ID" value="XM_056900499.1"/>
</dbReference>
<protein>
    <submittedName>
        <fullName evidence="2">Uncharacterized protein</fullName>
    </submittedName>
</protein>
<reference evidence="2" key="1">
    <citation type="journal article" date="2023" name="IMA Fungus">
        <title>Comparative genomic study of the Penicillium genus elucidates a diverse pangenome and 15 lateral gene transfer events.</title>
        <authorList>
            <person name="Petersen C."/>
            <person name="Sorensen T."/>
            <person name="Nielsen M.R."/>
            <person name="Sondergaard T.E."/>
            <person name="Sorensen J.L."/>
            <person name="Fitzpatrick D.A."/>
            <person name="Frisvad J.C."/>
            <person name="Nielsen K.L."/>
        </authorList>
    </citation>
    <scope>NUCLEOTIDE SEQUENCE</scope>
    <source>
        <strain evidence="2">IBT 12815</strain>
    </source>
</reference>